<evidence type="ECO:0000313" key="2">
    <source>
        <dbReference type="EMBL" id="GFZ06178.1"/>
    </source>
</evidence>
<feature type="compositionally biased region" description="Acidic residues" evidence="1">
    <location>
        <begin position="144"/>
        <end position="158"/>
    </location>
</feature>
<protein>
    <submittedName>
        <fullName evidence="2">Nuclear protein X1</fullName>
    </submittedName>
</protein>
<feature type="region of interest" description="Disordered" evidence="1">
    <location>
        <begin position="142"/>
        <end position="170"/>
    </location>
</feature>
<dbReference type="EMBL" id="BJWL01000018">
    <property type="protein sequence ID" value="GFZ06178.1"/>
    <property type="molecule type" value="Genomic_DNA"/>
</dbReference>
<keyword evidence="3" id="KW-1185">Reference proteome</keyword>
<feature type="region of interest" description="Disordered" evidence="1">
    <location>
        <begin position="72"/>
        <end position="101"/>
    </location>
</feature>
<reference evidence="2 3" key="1">
    <citation type="submission" date="2019-07" db="EMBL/GenBank/DDBJ databases">
        <title>De Novo Assembly of kiwifruit Actinidia rufa.</title>
        <authorList>
            <person name="Sugita-Konishi S."/>
            <person name="Sato K."/>
            <person name="Mori E."/>
            <person name="Abe Y."/>
            <person name="Kisaki G."/>
            <person name="Hamano K."/>
            <person name="Suezawa K."/>
            <person name="Otani M."/>
            <person name="Fukuda T."/>
            <person name="Manabe T."/>
            <person name="Gomi K."/>
            <person name="Tabuchi M."/>
            <person name="Akimitsu K."/>
            <person name="Kataoka I."/>
        </authorList>
    </citation>
    <scope>NUCLEOTIDE SEQUENCE [LARGE SCALE GENOMIC DNA]</scope>
    <source>
        <strain evidence="3">cv. Fuchu</strain>
    </source>
</reference>
<name>A0A7J0G5W5_9ERIC</name>
<comment type="caution">
    <text evidence="2">The sequence shown here is derived from an EMBL/GenBank/DDBJ whole genome shotgun (WGS) entry which is preliminary data.</text>
</comment>
<dbReference type="OrthoDB" id="21449at2759"/>
<dbReference type="Proteomes" id="UP000585474">
    <property type="component" value="Unassembled WGS sequence"/>
</dbReference>
<dbReference type="InterPro" id="IPR052442">
    <property type="entry name" value="Env_Response_Regulator"/>
</dbReference>
<sequence length="170" mass="18995">MTALRATMLRCRHLQSKTEDTPRSLVEFEKLLKKAAIVQVDKADDVKMQKEKARLERLQREEKAIMEAQIKAAEAASRGPIKRSKNAGKQNPNKKCSGDQEREAACLALQKMEKIVEIDENLEILKDLEMLSGSALSDFGLGSGEDDYLGDDDNEAILDADKNGEEGKRF</sequence>
<dbReference type="PANTHER" id="PTHR46136">
    <property type="entry name" value="TRANSCRIPTION FACTOR GTE8"/>
    <property type="match status" value="1"/>
</dbReference>
<organism evidence="2 3">
    <name type="scientific">Actinidia rufa</name>
    <dbReference type="NCBI Taxonomy" id="165716"/>
    <lineage>
        <taxon>Eukaryota</taxon>
        <taxon>Viridiplantae</taxon>
        <taxon>Streptophyta</taxon>
        <taxon>Embryophyta</taxon>
        <taxon>Tracheophyta</taxon>
        <taxon>Spermatophyta</taxon>
        <taxon>Magnoliopsida</taxon>
        <taxon>eudicotyledons</taxon>
        <taxon>Gunneridae</taxon>
        <taxon>Pentapetalae</taxon>
        <taxon>asterids</taxon>
        <taxon>Ericales</taxon>
        <taxon>Actinidiaceae</taxon>
        <taxon>Actinidia</taxon>
    </lineage>
</organism>
<dbReference type="PANTHER" id="PTHR46136:SF19">
    <property type="entry name" value="TRANSCRIPTION FACTOR GTE12"/>
    <property type="match status" value="1"/>
</dbReference>
<evidence type="ECO:0000256" key="1">
    <source>
        <dbReference type="SAM" id="MobiDB-lite"/>
    </source>
</evidence>
<feature type="compositionally biased region" description="Basic and acidic residues" evidence="1">
    <location>
        <begin position="159"/>
        <end position="170"/>
    </location>
</feature>
<proteinExistence type="predicted"/>
<accession>A0A7J0G5W5</accession>
<gene>
    <name evidence="2" type="ORF">Acr_18g0003480</name>
</gene>
<dbReference type="AlphaFoldDB" id="A0A7J0G5W5"/>
<evidence type="ECO:0000313" key="3">
    <source>
        <dbReference type="Proteomes" id="UP000585474"/>
    </source>
</evidence>